<dbReference type="InterPro" id="IPR023214">
    <property type="entry name" value="HAD_sf"/>
</dbReference>
<dbReference type="GO" id="GO:0035091">
    <property type="term" value="F:phosphatidylinositol binding"/>
    <property type="evidence" value="ECO:0007669"/>
    <property type="project" value="TreeGrafter"/>
</dbReference>
<evidence type="ECO:0000256" key="12">
    <source>
        <dbReference type="ARBA" id="ARBA00076348"/>
    </source>
</evidence>
<comment type="subunit">
    <text evidence="9">Interacts with PTK2B via its C-terminus.</text>
</comment>
<dbReference type="GO" id="GO:0046872">
    <property type="term" value="F:metal ion binding"/>
    <property type="evidence" value="ECO:0007669"/>
    <property type="project" value="UniProtKB-KW"/>
</dbReference>
<evidence type="ECO:0000256" key="7">
    <source>
        <dbReference type="ARBA" id="ARBA00023136"/>
    </source>
</evidence>
<keyword evidence="4" id="KW-0479">Metal-binding</keyword>
<sequence length="813" mass="89532">MSQWNSNDLVEQIETLGHMEDQSHGTHTHGLYQLGGPRCAPQSSIEGLEDAEVGRKCKTHVLLLAVHGGNILDTVGGDPSTKAGDVATLASVLEKVTRAHFQAAEEHVMIKMVPCPAVCAEAFSLVSNLNPYSYDESCVSSSVDHLPLAALPLLAIVSPRYQDAVATVIDRANQVYRSFLQSEDGQGFTGQVCLMGDCVGGVLCFDALCFSNHPRPGSPNSSSRNNSTESLKVGPQCSGDNTPMMHRFSDRKSTTQTFSCVTVNFLFILFCSPSFSLMKEGAEVRGGSSTSLVLNPGRFDFEVSDCFLLGCPLGLVLAMRRTVLPAIHVGQLRPACSQIFNLFYPSDPSASRLEPLLQPLFHKLPPFAVPRYQRYPLGDGRSLLIGKTWDFMLKESLENVASYSLYYDSTSENEGKKNLSVSLYCACFNNWIFASDHLDSAPFSPSSPREKWLRRRTHVKLRNVTANHRVNDVIATEDGPQMLVGRFMYGPLDMVTLTGEKVDILVMTQPQSGRWVYFDMEVTNSSGRVTYTIPKSKKLGLGVYPVKMVVKGDQTSAEAYLTVLPRGMECVVFSIDGSFAASVSIMGSDPKVRPGAVDVVRHWQDLGYLIIYITGRPDMQKQRVVSWLSQHNFPHGMIFFSEGLVHDPLRQKTIFLKNLIQECHIKINSAYGSMKDISVYNMLGLSPSQIYIVGRPSKKYQNQCQFLSEGYAAHLSTLQFGHRARPKKSPSVRMVLRKGSFGLSAKPDFLCKRTHLRRTMSVQQPDPPCAPNPKPERAQSQPESDKDHGGGGPGGVGQGAWGRASMHRGDTTP</sequence>
<dbReference type="FunFam" id="3.40.50.1000:FF:000085">
    <property type="entry name" value="Membrane-associated phosphatidylinositol transfer protein 3"/>
    <property type="match status" value="1"/>
</dbReference>
<feature type="region of interest" description="Disordered" evidence="13">
    <location>
        <begin position="216"/>
        <end position="240"/>
    </location>
</feature>
<accession>A0A3B5LNS5</accession>
<dbReference type="Pfam" id="PF02862">
    <property type="entry name" value="DDHD"/>
    <property type="match status" value="1"/>
</dbReference>
<reference evidence="15" key="1">
    <citation type="submission" date="2025-08" db="UniProtKB">
        <authorList>
            <consortium name="Ensembl"/>
        </authorList>
    </citation>
    <scope>IDENTIFICATION</scope>
</reference>
<dbReference type="Ensembl" id="ENSXCOT00000012826.1">
    <property type="protein sequence ID" value="ENSXCOP00000012672.1"/>
    <property type="gene ID" value="ENSXCOG00000009572.1"/>
</dbReference>
<protein>
    <recommendedName>
        <fullName evidence="10">Membrane-associated phosphatidylinositol transfer protein 3</fullName>
    </recommendedName>
    <alternativeName>
        <fullName evidence="12">Phosphatidylinositol transfer protein, membrane-associated 3</fullName>
    </alternativeName>
    <alternativeName>
        <fullName evidence="11">Pyk2 N-terminal domain-interacting receptor 1</fullName>
    </alternativeName>
</protein>
<evidence type="ECO:0000256" key="9">
    <source>
        <dbReference type="ARBA" id="ARBA00065401"/>
    </source>
</evidence>
<dbReference type="GO" id="GO:0008525">
    <property type="term" value="F:phosphatidylcholine transporter activity"/>
    <property type="evidence" value="ECO:0007669"/>
    <property type="project" value="TreeGrafter"/>
</dbReference>
<dbReference type="InterPro" id="IPR004177">
    <property type="entry name" value="DDHD_dom"/>
</dbReference>
<keyword evidence="6" id="KW-0446">Lipid-binding</keyword>
<dbReference type="GO" id="GO:0012505">
    <property type="term" value="C:endomembrane system"/>
    <property type="evidence" value="ECO:0007669"/>
    <property type="project" value="UniProtKB-SubCell"/>
</dbReference>
<dbReference type="SMART" id="SM01127">
    <property type="entry name" value="DDHD"/>
    <property type="match status" value="1"/>
</dbReference>
<evidence type="ECO:0000313" key="15">
    <source>
        <dbReference type="Ensembl" id="ENSXCOP00000012672.1"/>
    </source>
</evidence>
<evidence type="ECO:0000256" key="3">
    <source>
        <dbReference type="ARBA" id="ARBA00022553"/>
    </source>
</evidence>
<feature type="compositionally biased region" description="Gly residues" evidence="13">
    <location>
        <begin position="790"/>
        <end position="800"/>
    </location>
</feature>
<dbReference type="GeneTree" id="ENSGT00940000153849"/>
<evidence type="ECO:0000313" key="16">
    <source>
        <dbReference type="Proteomes" id="UP000261380"/>
    </source>
</evidence>
<comment type="similarity">
    <text evidence="2">Belongs to the PtdIns transfer protein family. PI transfer class IIA subfamily.</text>
</comment>
<comment type="function">
    <text evidence="8">Catalyzes the transfer of phosphatidylinositol and phosphatidylcholine between membranes (in vitro). Binds calcium ions.</text>
</comment>
<evidence type="ECO:0000256" key="6">
    <source>
        <dbReference type="ARBA" id="ARBA00023121"/>
    </source>
</evidence>
<dbReference type="AlphaFoldDB" id="A0A3B5LNS5"/>
<dbReference type="SMART" id="SM00775">
    <property type="entry name" value="LNS2"/>
    <property type="match status" value="1"/>
</dbReference>
<dbReference type="PANTHER" id="PTHR10658">
    <property type="entry name" value="PHOSPHATIDYLINOSITOL TRANSFER PROTEIN"/>
    <property type="match status" value="1"/>
</dbReference>
<evidence type="ECO:0000256" key="5">
    <source>
        <dbReference type="ARBA" id="ARBA00022837"/>
    </source>
</evidence>
<dbReference type="PROSITE" id="PS51043">
    <property type="entry name" value="DDHD"/>
    <property type="match status" value="1"/>
</dbReference>
<dbReference type="SUPFAM" id="SSF56784">
    <property type="entry name" value="HAD-like"/>
    <property type="match status" value="1"/>
</dbReference>
<dbReference type="InterPro" id="IPR031315">
    <property type="entry name" value="LNS2/PITP"/>
</dbReference>
<evidence type="ECO:0000256" key="13">
    <source>
        <dbReference type="SAM" id="MobiDB-lite"/>
    </source>
</evidence>
<dbReference type="Gene3D" id="3.40.50.1000">
    <property type="entry name" value="HAD superfamily/HAD-like"/>
    <property type="match status" value="1"/>
</dbReference>
<evidence type="ECO:0000256" key="11">
    <source>
        <dbReference type="ARBA" id="ARBA00075284"/>
    </source>
</evidence>
<name>A0A3B5LNS5_9TELE</name>
<dbReference type="InterPro" id="IPR036412">
    <property type="entry name" value="HAD-like_sf"/>
</dbReference>
<organism evidence="15 16">
    <name type="scientific">Xiphophorus couchianus</name>
    <name type="common">Monterrey platyfish</name>
    <dbReference type="NCBI Taxonomy" id="32473"/>
    <lineage>
        <taxon>Eukaryota</taxon>
        <taxon>Metazoa</taxon>
        <taxon>Chordata</taxon>
        <taxon>Craniata</taxon>
        <taxon>Vertebrata</taxon>
        <taxon>Euteleostomi</taxon>
        <taxon>Actinopterygii</taxon>
        <taxon>Neopterygii</taxon>
        <taxon>Teleostei</taxon>
        <taxon>Neoteleostei</taxon>
        <taxon>Acanthomorphata</taxon>
        <taxon>Ovalentaria</taxon>
        <taxon>Atherinomorphae</taxon>
        <taxon>Cyprinodontiformes</taxon>
        <taxon>Poeciliidae</taxon>
        <taxon>Poeciliinae</taxon>
        <taxon>Xiphophorus</taxon>
    </lineage>
</organism>
<feature type="domain" description="DDHD" evidence="14">
    <location>
        <begin position="299"/>
        <end position="514"/>
    </location>
</feature>
<evidence type="ECO:0000256" key="10">
    <source>
        <dbReference type="ARBA" id="ARBA00067420"/>
    </source>
</evidence>
<keyword evidence="7" id="KW-0472">Membrane</keyword>
<keyword evidence="3" id="KW-0597">Phosphoprotein</keyword>
<evidence type="ECO:0000256" key="1">
    <source>
        <dbReference type="ARBA" id="ARBA00004184"/>
    </source>
</evidence>
<reference evidence="15" key="2">
    <citation type="submission" date="2025-09" db="UniProtKB">
        <authorList>
            <consortium name="Ensembl"/>
        </authorList>
    </citation>
    <scope>IDENTIFICATION</scope>
</reference>
<evidence type="ECO:0000256" key="4">
    <source>
        <dbReference type="ARBA" id="ARBA00022723"/>
    </source>
</evidence>
<feature type="compositionally biased region" description="Low complexity" evidence="13">
    <location>
        <begin position="216"/>
        <end position="227"/>
    </location>
</feature>
<dbReference type="Pfam" id="PF24695">
    <property type="entry name" value="PITM1-3"/>
    <property type="match status" value="1"/>
</dbReference>
<proteinExistence type="inferred from homology"/>
<dbReference type="GO" id="GO:0008526">
    <property type="term" value="F:phosphatidylinositol transfer activity"/>
    <property type="evidence" value="ECO:0007669"/>
    <property type="project" value="TreeGrafter"/>
</dbReference>
<evidence type="ECO:0000256" key="8">
    <source>
        <dbReference type="ARBA" id="ARBA00059635"/>
    </source>
</evidence>
<evidence type="ECO:0000256" key="2">
    <source>
        <dbReference type="ARBA" id="ARBA00010316"/>
    </source>
</evidence>
<comment type="subcellular location">
    <subcellularLocation>
        <location evidence="1">Endomembrane system</location>
        <topology evidence="1">Peripheral membrane protein</topology>
    </subcellularLocation>
</comment>
<dbReference type="InterPro" id="IPR001666">
    <property type="entry name" value="PI_transfer"/>
</dbReference>
<dbReference type="GO" id="GO:0005737">
    <property type="term" value="C:cytoplasm"/>
    <property type="evidence" value="ECO:0007669"/>
    <property type="project" value="TreeGrafter"/>
</dbReference>
<dbReference type="PANTHER" id="PTHR10658:SF27">
    <property type="entry name" value="PHOSPHATIDYLINOSITOL TRANSFER PROTEIN BETA ISOFORM"/>
    <property type="match status" value="1"/>
</dbReference>
<dbReference type="GO" id="GO:0031210">
    <property type="term" value="F:phosphatidylcholine binding"/>
    <property type="evidence" value="ECO:0007669"/>
    <property type="project" value="TreeGrafter"/>
</dbReference>
<keyword evidence="5" id="KW-0106">Calcium</keyword>
<evidence type="ECO:0000259" key="14">
    <source>
        <dbReference type="PROSITE" id="PS51043"/>
    </source>
</evidence>
<keyword evidence="16" id="KW-1185">Reference proteome</keyword>
<dbReference type="Pfam" id="PF24694">
    <property type="entry name" value="LNS2_PITM1-3"/>
    <property type="match status" value="1"/>
</dbReference>
<feature type="region of interest" description="Disordered" evidence="13">
    <location>
        <begin position="759"/>
        <end position="813"/>
    </location>
</feature>
<dbReference type="Proteomes" id="UP000261380">
    <property type="component" value="Unplaced"/>
</dbReference>